<dbReference type="AlphaFoldDB" id="A0A1N7CHT1"/>
<reference evidence="4" key="1">
    <citation type="submission" date="2017-01" db="EMBL/GenBank/DDBJ databases">
        <authorList>
            <person name="Varghese N."/>
            <person name="Submissions S."/>
        </authorList>
    </citation>
    <scope>NUCLEOTIDE SEQUENCE [LARGE SCALE GENOMIC DNA]</scope>
    <source>
        <strain evidence="4">CGMCC 1.7737</strain>
    </source>
</reference>
<feature type="compositionally biased region" description="Acidic residues" evidence="2">
    <location>
        <begin position="40"/>
        <end position="53"/>
    </location>
</feature>
<dbReference type="OrthoDB" id="298537at2157"/>
<accession>A0A1N7CHT1</accession>
<dbReference type="Proteomes" id="UP000186914">
    <property type="component" value="Unassembled WGS sequence"/>
</dbReference>
<dbReference type="SUPFAM" id="SSF53850">
    <property type="entry name" value="Periplasmic binding protein-like II"/>
    <property type="match status" value="1"/>
</dbReference>
<evidence type="ECO:0000256" key="1">
    <source>
        <dbReference type="ARBA" id="ARBA00022729"/>
    </source>
</evidence>
<evidence type="ECO:0000313" key="4">
    <source>
        <dbReference type="Proteomes" id="UP000186914"/>
    </source>
</evidence>
<dbReference type="Pfam" id="PF13416">
    <property type="entry name" value="SBP_bac_8"/>
    <property type="match status" value="1"/>
</dbReference>
<dbReference type="RefSeq" id="WP_076430991.1">
    <property type="nucleotide sequence ID" value="NZ_FTNO01000003.1"/>
</dbReference>
<dbReference type="Gene3D" id="3.40.190.10">
    <property type="entry name" value="Periplasmic binding protein-like II"/>
    <property type="match status" value="2"/>
</dbReference>
<protein>
    <submittedName>
        <fullName evidence="3">Putative spermidine/putrescine transport system substrate-binding protein</fullName>
    </submittedName>
</protein>
<dbReference type="InterPro" id="IPR006059">
    <property type="entry name" value="SBP"/>
</dbReference>
<name>A0A1N7CHT1_9EURY</name>
<proteinExistence type="predicted"/>
<sequence>MHSRNDACEQTPGTRRDFLKLSGGVASAATVGGLAGCLGSDDDGGGDDEDDSNSDGGNKQVDQLSYWGVGTTNPEKWADFTNQTDMEVKYTAAPWRPGQIVTKMVQGTASTDFDLAGNDTTLTQVLHEQDAIKKTNLADLPNWEHVYDEIKDSKPTTVDGEQYSLSSVQNGDSVAFLPQHVGDASSVNSYGILFDDEFKGKTALEAGWATAFHKVANYLKFNNMADIESVTNPTESDIDAVVNFLLEQKKAGQFRTFWSGWQSAVNLLAKEEVHAMDTWEPVVFALRDKDMEAEYLEPKEGYSLWGIGPWVTKKGAENRQASEKLINWMMDGWYNAQITTIRGYLSASELGIDHAKNDEDFDAEFIEKRHQEVRSRFRDDRSVFGNRYPETFSHLNEQWNRLTA</sequence>
<dbReference type="InterPro" id="IPR019546">
    <property type="entry name" value="TAT_signal_bac_arc"/>
</dbReference>
<evidence type="ECO:0000256" key="2">
    <source>
        <dbReference type="SAM" id="MobiDB-lite"/>
    </source>
</evidence>
<dbReference type="PANTHER" id="PTHR30222:SF17">
    <property type="entry name" value="SPERMIDINE_PUTRESCINE-BINDING PERIPLASMIC PROTEIN"/>
    <property type="match status" value="1"/>
</dbReference>
<keyword evidence="1" id="KW-0732">Signal</keyword>
<dbReference type="PANTHER" id="PTHR30222">
    <property type="entry name" value="SPERMIDINE/PUTRESCINE-BINDING PERIPLASMIC PROTEIN"/>
    <property type="match status" value="1"/>
</dbReference>
<evidence type="ECO:0000313" key="3">
    <source>
        <dbReference type="EMBL" id="SIR63037.1"/>
    </source>
</evidence>
<gene>
    <name evidence="3" type="ORF">SAMN05421858_3005</name>
</gene>
<feature type="region of interest" description="Disordered" evidence="2">
    <location>
        <begin position="39"/>
        <end position="62"/>
    </location>
</feature>
<keyword evidence="4" id="KW-1185">Reference proteome</keyword>
<dbReference type="EMBL" id="FTNO01000003">
    <property type="protein sequence ID" value="SIR63037.1"/>
    <property type="molecule type" value="Genomic_DNA"/>
</dbReference>
<dbReference type="NCBIfam" id="TIGR01409">
    <property type="entry name" value="TAT_signal_seq"/>
    <property type="match status" value="1"/>
</dbReference>
<organism evidence="3 4">
    <name type="scientific">Haladaptatus litoreus</name>
    <dbReference type="NCBI Taxonomy" id="553468"/>
    <lineage>
        <taxon>Archaea</taxon>
        <taxon>Methanobacteriati</taxon>
        <taxon>Methanobacteriota</taxon>
        <taxon>Stenosarchaea group</taxon>
        <taxon>Halobacteria</taxon>
        <taxon>Halobacteriales</taxon>
        <taxon>Haladaptataceae</taxon>
        <taxon>Haladaptatus</taxon>
    </lineage>
</organism>